<evidence type="ECO:0000256" key="8">
    <source>
        <dbReference type="ARBA" id="ARBA00023299"/>
    </source>
</evidence>
<evidence type="ECO:0000256" key="11">
    <source>
        <dbReference type="RuleBase" id="RU363003"/>
    </source>
</evidence>
<evidence type="ECO:0000256" key="6">
    <source>
        <dbReference type="ARBA" id="ARBA00023002"/>
    </source>
</evidence>
<keyword evidence="7 11" id="KW-0520">NAD</keyword>
<evidence type="ECO:0000256" key="2">
    <source>
        <dbReference type="ARBA" id="ARBA00005216"/>
    </source>
</evidence>
<accession>A0A1W1V2C7</accession>
<proteinExistence type="inferred from homology"/>
<dbReference type="RefSeq" id="WP_084052684.1">
    <property type="nucleotide sequence ID" value="NZ_FWWT01000014.1"/>
</dbReference>
<keyword evidence="6 11" id="KW-0560">Oxidoreductase</keyword>
<feature type="domain" description="ACT" evidence="12">
    <location>
        <begin position="454"/>
        <end position="526"/>
    </location>
</feature>
<sequence>MRVLVCDPIEQEGLEALYEDPTMEIVHKYKSTEEEIIAIAPEYDAILVRSATKITKAIIDSATNLKVIGRAGVGVDNIDLDAATLKGIVVVNAPDGNTIAATEHTIGMMLALARNIPQAYFKLQEKVWDRKAFTGVELRNKTLGVVGLGKIGRQVAQRAKAFQMNVVGYDPYVNKERSVELDIEVMDLKELFAASDFITVHLPKTEETMGMINAETIAMMKDGVRILNCARGGIIDEPALYDAIKAGKVKGAAIDVFLKEPAIDNPLLELPEVIATPHLGASTEEAQFSVAKDVAEEVLKVLKGEPVKNAVNIPSISQELINELGPYIGLSETLGKFIAQIMDKPIEKIKINYNGNLAKYDLTTLTNTILKGLLRPVLADSVNYVNAPIVAKNRGIKVEEIKTESLKNYANLITLEVEGSGVVHNLAGTIFSNGEAKLVQLDNYSMDTTPTKHMLIVPHNDKPGMIGHIGNILGKYDVNVAGMQVGRKEIGGVAIMIISIDHSVPTEALEAMCTAEGIFDVRYVCL</sequence>
<evidence type="ECO:0000256" key="9">
    <source>
        <dbReference type="ARBA" id="ARBA00048126"/>
    </source>
</evidence>
<keyword evidence="8 11" id="KW-0718">Serine biosynthesis</keyword>
<dbReference type="InterPro" id="IPR006139">
    <property type="entry name" value="D-isomer_2_OHA_DH_cat_dom"/>
</dbReference>
<dbReference type="GO" id="GO:0006564">
    <property type="term" value="P:L-serine biosynthetic process"/>
    <property type="evidence" value="ECO:0007669"/>
    <property type="project" value="UniProtKB-UniRule"/>
</dbReference>
<dbReference type="FunFam" id="3.40.50.720:FF:000021">
    <property type="entry name" value="D-3-phosphoglycerate dehydrogenase"/>
    <property type="match status" value="1"/>
</dbReference>
<evidence type="ECO:0000256" key="7">
    <source>
        <dbReference type="ARBA" id="ARBA00023027"/>
    </source>
</evidence>
<reference evidence="13 14" key="1">
    <citation type="submission" date="2017-04" db="EMBL/GenBank/DDBJ databases">
        <authorList>
            <person name="Afonso C.L."/>
            <person name="Miller P.J."/>
            <person name="Scott M.A."/>
            <person name="Spackman E."/>
            <person name="Goraichik I."/>
            <person name="Dimitrov K.M."/>
            <person name="Suarez D.L."/>
            <person name="Swayne D.E."/>
        </authorList>
    </citation>
    <scope>NUCLEOTIDE SEQUENCE [LARGE SCALE GENOMIC DNA]</scope>
    <source>
        <strain evidence="13 14">DSM 11270</strain>
    </source>
</reference>
<organism evidence="13 14">
    <name type="scientific">Desulfonispora thiosulfatigenes DSM 11270</name>
    <dbReference type="NCBI Taxonomy" id="656914"/>
    <lineage>
        <taxon>Bacteria</taxon>
        <taxon>Bacillati</taxon>
        <taxon>Bacillota</taxon>
        <taxon>Clostridia</taxon>
        <taxon>Eubacteriales</taxon>
        <taxon>Peptococcaceae</taxon>
        <taxon>Desulfonispora</taxon>
    </lineage>
</organism>
<dbReference type="InterPro" id="IPR045865">
    <property type="entry name" value="ACT-like_dom_sf"/>
</dbReference>
<evidence type="ECO:0000256" key="5">
    <source>
        <dbReference type="ARBA" id="ARBA00022605"/>
    </source>
</evidence>
<dbReference type="Gene3D" id="3.30.1330.90">
    <property type="entry name" value="D-3-phosphoglycerate dehydrogenase, domain 3"/>
    <property type="match status" value="1"/>
</dbReference>
<dbReference type="SUPFAM" id="SSF52283">
    <property type="entry name" value="Formate/glycerate dehydrogenase catalytic domain-like"/>
    <property type="match status" value="1"/>
</dbReference>
<gene>
    <name evidence="13" type="ORF">SAMN00017405_1698</name>
</gene>
<dbReference type="PANTHER" id="PTHR42789">
    <property type="entry name" value="D-ISOMER SPECIFIC 2-HYDROXYACID DEHYDROGENASE FAMILY PROTEIN (AFU_ORTHOLOGUE AFUA_6G10090)"/>
    <property type="match status" value="1"/>
</dbReference>
<evidence type="ECO:0000259" key="12">
    <source>
        <dbReference type="PROSITE" id="PS51671"/>
    </source>
</evidence>
<dbReference type="EMBL" id="FWWT01000014">
    <property type="protein sequence ID" value="SMB87450.1"/>
    <property type="molecule type" value="Genomic_DNA"/>
</dbReference>
<dbReference type="CDD" id="cd04902">
    <property type="entry name" value="ACT_3PGDH-xct"/>
    <property type="match status" value="1"/>
</dbReference>
<name>A0A1W1V2C7_DESTI</name>
<dbReference type="EC" id="1.1.1.95" evidence="11"/>
<dbReference type="InterPro" id="IPR006236">
    <property type="entry name" value="PGDH"/>
</dbReference>
<dbReference type="InterPro" id="IPR045626">
    <property type="entry name" value="PGDH_ASB_dom"/>
</dbReference>
<evidence type="ECO:0000256" key="10">
    <source>
        <dbReference type="ARBA" id="ARBA00048731"/>
    </source>
</evidence>
<dbReference type="InterPro" id="IPR029753">
    <property type="entry name" value="D-isomer_DH_CS"/>
</dbReference>
<dbReference type="SUPFAM" id="SSF143548">
    <property type="entry name" value="Serine metabolism enzymes domain"/>
    <property type="match status" value="1"/>
</dbReference>
<keyword evidence="14" id="KW-1185">Reference proteome</keyword>
<dbReference type="FunFam" id="3.30.1330.90:FF:000003">
    <property type="entry name" value="D-3-phosphoglycerate dehydrogenase"/>
    <property type="match status" value="1"/>
</dbReference>
<keyword evidence="5 11" id="KW-0028">Amino-acid biosynthesis</keyword>
<protein>
    <recommendedName>
        <fullName evidence="4 11">D-3-phosphoglycerate dehydrogenase</fullName>
        <ecNumber evidence="11">1.1.1.95</ecNumber>
    </recommendedName>
</protein>
<dbReference type="NCBIfam" id="TIGR01327">
    <property type="entry name" value="PGDH"/>
    <property type="match status" value="1"/>
</dbReference>
<dbReference type="PROSITE" id="PS51671">
    <property type="entry name" value="ACT"/>
    <property type="match status" value="1"/>
</dbReference>
<dbReference type="InterPro" id="IPR006140">
    <property type="entry name" value="D-isomer_DH_NAD-bd"/>
</dbReference>
<dbReference type="PANTHER" id="PTHR42789:SF1">
    <property type="entry name" value="D-ISOMER SPECIFIC 2-HYDROXYACID DEHYDROGENASE FAMILY PROTEIN (AFU_ORTHOLOGUE AFUA_6G10090)"/>
    <property type="match status" value="1"/>
</dbReference>
<dbReference type="PROSITE" id="PS00671">
    <property type="entry name" value="D_2_HYDROXYACID_DH_3"/>
    <property type="match status" value="1"/>
</dbReference>
<dbReference type="PROSITE" id="PS00065">
    <property type="entry name" value="D_2_HYDROXYACID_DH_1"/>
    <property type="match status" value="1"/>
</dbReference>
<dbReference type="InterPro" id="IPR036291">
    <property type="entry name" value="NAD(P)-bd_dom_sf"/>
</dbReference>
<dbReference type="GO" id="GO:0051287">
    <property type="term" value="F:NAD binding"/>
    <property type="evidence" value="ECO:0007669"/>
    <property type="project" value="UniProtKB-UniRule"/>
</dbReference>
<evidence type="ECO:0000313" key="14">
    <source>
        <dbReference type="Proteomes" id="UP000192731"/>
    </source>
</evidence>
<dbReference type="Pfam" id="PF19304">
    <property type="entry name" value="PGDH_inter"/>
    <property type="match status" value="1"/>
</dbReference>
<dbReference type="STRING" id="656914.SAMN00017405_1698"/>
<dbReference type="UniPathway" id="UPA00135">
    <property type="reaction ID" value="UER00196"/>
</dbReference>
<dbReference type="Pfam" id="PF01842">
    <property type="entry name" value="ACT"/>
    <property type="match status" value="1"/>
</dbReference>
<dbReference type="Proteomes" id="UP000192731">
    <property type="component" value="Unassembled WGS sequence"/>
</dbReference>
<dbReference type="PROSITE" id="PS00670">
    <property type="entry name" value="D_2_HYDROXYACID_DH_2"/>
    <property type="match status" value="1"/>
</dbReference>
<dbReference type="OrthoDB" id="9805416at2"/>
<dbReference type="Pfam" id="PF00389">
    <property type="entry name" value="2-Hacid_dh"/>
    <property type="match status" value="1"/>
</dbReference>
<comment type="catalytic activity">
    <reaction evidence="10 11">
        <text>(2R)-3-phosphoglycerate + NAD(+) = 3-phosphooxypyruvate + NADH + H(+)</text>
        <dbReference type="Rhea" id="RHEA:12641"/>
        <dbReference type="ChEBI" id="CHEBI:15378"/>
        <dbReference type="ChEBI" id="CHEBI:18110"/>
        <dbReference type="ChEBI" id="CHEBI:57540"/>
        <dbReference type="ChEBI" id="CHEBI:57945"/>
        <dbReference type="ChEBI" id="CHEBI:58272"/>
        <dbReference type="EC" id="1.1.1.95"/>
    </reaction>
</comment>
<evidence type="ECO:0000256" key="4">
    <source>
        <dbReference type="ARBA" id="ARBA00021582"/>
    </source>
</evidence>
<dbReference type="InterPro" id="IPR050857">
    <property type="entry name" value="D-2-hydroxyacid_DH"/>
</dbReference>
<dbReference type="AlphaFoldDB" id="A0A1W1V2C7"/>
<comment type="function">
    <text evidence="1">Catalyzes the reversible oxidation of 3-phospho-D-glycerate to 3-phosphonooxypyruvate, the first step of the phosphorylated L-serine biosynthesis pathway. Also catalyzes the reversible oxidation of 2-hydroxyglutarate to 2-oxoglutarate.</text>
</comment>
<dbReference type="Gene3D" id="3.40.50.720">
    <property type="entry name" value="NAD(P)-binding Rossmann-like Domain"/>
    <property type="match status" value="2"/>
</dbReference>
<dbReference type="SUPFAM" id="SSF51735">
    <property type="entry name" value="NAD(P)-binding Rossmann-fold domains"/>
    <property type="match status" value="1"/>
</dbReference>
<comment type="pathway">
    <text evidence="2 11">Amino-acid biosynthesis; L-serine biosynthesis; L-serine from 3-phospho-D-glycerate: step 1/3.</text>
</comment>
<dbReference type="CDD" id="cd12173">
    <property type="entry name" value="PGDH_4"/>
    <property type="match status" value="1"/>
</dbReference>
<comment type="catalytic activity">
    <reaction evidence="9">
        <text>(R)-2-hydroxyglutarate + NAD(+) = 2-oxoglutarate + NADH + H(+)</text>
        <dbReference type="Rhea" id="RHEA:49612"/>
        <dbReference type="ChEBI" id="CHEBI:15378"/>
        <dbReference type="ChEBI" id="CHEBI:15801"/>
        <dbReference type="ChEBI" id="CHEBI:16810"/>
        <dbReference type="ChEBI" id="CHEBI:57540"/>
        <dbReference type="ChEBI" id="CHEBI:57945"/>
        <dbReference type="EC" id="1.1.1.399"/>
    </reaction>
</comment>
<dbReference type="GO" id="GO:0004617">
    <property type="term" value="F:phosphoglycerate dehydrogenase activity"/>
    <property type="evidence" value="ECO:0007669"/>
    <property type="project" value="UniProtKB-UniRule"/>
</dbReference>
<dbReference type="Pfam" id="PF02826">
    <property type="entry name" value="2-Hacid_dh_C"/>
    <property type="match status" value="1"/>
</dbReference>
<dbReference type="InterPro" id="IPR002912">
    <property type="entry name" value="ACT_dom"/>
</dbReference>
<dbReference type="Gene3D" id="3.30.70.260">
    <property type="match status" value="1"/>
</dbReference>
<evidence type="ECO:0000256" key="1">
    <source>
        <dbReference type="ARBA" id="ARBA00003800"/>
    </source>
</evidence>
<evidence type="ECO:0000313" key="13">
    <source>
        <dbReference type="EMBL" id="SMB87450.1"/>
    </source>
</evidence>
<dbReference type="FunFam" id="3.30.70.260:FF:000008">
    <property type="entry name" value="D-3-phosphoglycerate dehydrogenase, chloroplastic"/>
    <property type="match status" value="1"/>
</dbReference>
<dbReference type="InterPro" id="IPR029752">
    <property type="entry name" value="D-isomer_DH_CS1"/>
</dbReference>
<dbReference type="SUPFAM" id="SSF55021">
    <property type="entry name" value="ACT-like"/>
    <property type="match status" value="1"/>
</dbReference>
<comment type="similarity">
    <text evidence="3 11">Belongs to the D-isomer specific 2-hydroxyacid dehydrogenase family.</text>
</comment>
<dbReference type="InterPro" id="IPR029009">
    <property type="entry name" value="ASB_dom_sf"/>
</dbReference>
<evidence type="ECO:0000256" key="3">
    <source>
        <dbReference type="ARBA" id="ARBA00005854"/>
    </source>
</evidence>